<accession>A0AAW0N764</accession>
<organism evidence="2 3">
    <name type="scientific">Mugilogobius chulae</name>
    <name type="common">yellowstripe goby</name>
    <dbReference type="NCBI Taxonomy" id="88201"/>
    <lineage>
        <taxon>Eukaryota</taxon>
        <taxon>Metazoa</taxon>
        <taxon>Chordata</taxon>
        <taxon>Craniata</taxon>
        <taxon>Vertebrata</taxon>
        <taxon>Euteleostomi</taxon>
        <taxon>Actinopterygii</taxon>
        <taxon>Neopterygii</taxon>
        <taxon>Teleostei</taxon>
        <taxon>Neoteleostei</taxon>
        <taxon>Acanthomorphata</taxon>
        <taxon>Gobiaria</taxon>
        <taxon>Gobiiformes</taxon>
        <taxon>Gobioidei</taxon>
        <taxon>Gobiidae</taxon>
        <taxon>Gobionellinae</taxon>
        <taxon>Mugilogobius</taxon>
    </lineage>
</organism>
<proteinExistence type="predicted"/>
<feature type="compositionally biased region" description="Basic and acidic residues" evidence="1">
    <location>
        <begin position="71"/>
        <end position="81"/>
    </location>
</feature>
<feature type="compositionally biased region" description="Polar residues" evidence="1">
    <location>
        <begin position="49"/>
        <end position="60"/>
    </location>
</feature>
<dbReference type="Proteomes" id="UP001460270">
    <property type="component" value="Unassembled WGS sequence"/>
</dbReference>
<gene>
    <name evidence="2" type="ORF">WMY93_026004</name>
</gene>
<reference evidence="3" key="1">
    <citation type="submission" date="2024-04" db="EMBL/GenBank/DDBJ databases">
        <title>Salinicola lusitanus LLJ914,a marine bacterium isolated from the Okinawa Trough.</title>
        <authorList>
            <person name="Li J."/>
        </authorList>
    </citation>
    <scope>NUCLEOTIDE SEQUENCE [LARGE SCALE GENOMIC DNA]</scope>
</reference>
<evidence type="ECO:0000313" key="2">
    <source>
        <dbReference type="EMBL" id="KAK7886383.1"/>
    </source>
</evidence>
<keyword evidence="3" id="KW-1185">Reference proteome</keyword>
<dbReference type="EMBL" id="JBBPFD010000019">
    <property type="protein sequence ID" value="KAK7886383.1"/>
    <property type="molecule type" value="Genomic_DNA"/>
</dbReference>
<evidence type="ECO:0008006" key="4">
    <source>
        <dbReference type="Google" id="ProtNLM"/>
    </source>
</evidence>
<evidence type="ECO:0000256" key="1">
    <source>
        <dbReference type="SAM" id="MobiDB-lite"/>
    </source>
</evidence>
<protein>
    <recommendedName>
        <fullName evidence="4">Prolactin receptor</fullName>
    </recommendedName>
</protein>
<feature type="region of interest" description="Disordered" evidence="1">
    <location>
        <begin position="35"/>
        <end position="81"/>
    </location>
</feature>
<name>A0AAW0N764_9GOBI</name>
<sequence>MWQGAGRGKDGTTPLRWPTSSLKFTKFAPHISYSSNLRDHEKQEDQDELLSSISAPNQTGLVHEQTQEGSKSPHIDSKTQEHLLLKDKTSTATDEWTEKQNTENCPMPTYHSHDYKTDNFDCSTQNLQVGRLEVATENAYHIPEL</sequence>
<comment type="caution">
    <text evidence="2">The sequence shown here is derived from an EMBL/GenBank/DDBJ whole genome shotgun (WGS) entry which is preliminary data.</text>
</comment>
<evidence type="ECO:0000313" key="3">
    <source>
        <dbReference type="Proteomes" id="UP001460270"/>
    </source>
</evidence>
<dbReference type="AlphaFoldDB" id="A0AAW0N764"/>